<dbReference type="Pfam" id="PF08712">
    <property type="entry name" value="Nfu_N"/>
    <property type="match status" value="2"/>
</dbReference>
<dbReference type="SUPFAM" id="SSF117916">
    <property type="entry name" value="Fe-S cluster assembly (FSCA) domain-like"/>
    <property type="match status" value="1"/>
</dbReference>
<dbReference type="InterPro" id="IPR001075">
    <property type="entry name" value="NIF_FeS_clus_asmbl_NifU_C"/>
</dbReference>
<proteinExistence type="inferred from homology"/>
<dbReference type="EMBL" id="JACXXH010000009">
    <property type="protein sequence ID" value="MBD3864557.1"/>
    <property type="molecule type" value="Genomic_DNA"/>
</dbReference>
<dbReference type="Proteomes" id="UP000627521">
    <property type="component" value="Unassembled WGS sequence"/>
</dbReference>
<dbReference type="SMART" id="SM00932">
    <property type="entry name" value="Nfu_N"/>
    <property type="match status" value="2"/>
</dbReference>
<organism evidence="3 4">
    <name type="scientific">Olleya marilimosa</name>
    <dbReference type="NCBI Taxonomy" id="272164"/>
    <lineage>
        <taxon>Bacteria</taxon>
        <taxon>Pseudomonadati</taxon>
        <taxon>Bacteroidota</taxon>
        <taxon>Flavobacteriia</taxon>
        <taxon>Flavobacteriales</taxon>
        <taxon>Flavobacteriaceae</taxon>
    </lineage>
</organism>
<dbReference type="SUPFAM" id="SSF110836">
    <property type="entry name" value="Hypothetical protein SAV1430"/>
    <property type="match status" value="2"/>
</dbReference>
<dbReference type="PANTHER" id="PTHR11178">
    <property type="entry name" value="IRON-SULFUR CLUSTER SCAFFOLD PROTEIN NFU-RELATED"/>
    <property type="match status" value="1"/>
</dbReference>
<comment type="similarity">
    <text evidence="1">Belongs to the NifU family.</text>
</comment>
<evidence type="ECO:0000259" key="2">
    <source>
        <dbReference type="SMART" id="SM00932"/>
    </source>
</evidence>
<evidence type="ECO:0000313" key="4">
    <source>
        <dbReference type="Proteomes" id="UP000627521"/>
    </source>
</evidence>
<protein>
    <submittedName>
        <fullName evidence="3">NifU family protein</fullName>
    </submittedName>
</protein>
<dbReference type="PANTHER" id="PTHR11178:SF1">
    <property type="entry name" value="NFU1 IRON-SULFUR CLUSTER SCAFFOLD HOMOLOG, MITOCHONDRIAL"/>
    <property type="match status" value="1"/>
</dbReference>
<comment type="caution">
    <text evidence="3">The sequence shown here is derived from an EMBL/GenBank/DDBJ whole genome shotgun (WGS) entry which is preliminary data.</text>
</comment>
<reference evidence="3 4" key="1">
    <citation type="submission" date="2020-09" db="EMBL/GenBank/DDBJ databases">
        <title>Bacillus nautilus sp. nov., Chryseoglobus crepusculi sp. nov, and Psychrobacter noctis sp. nov., isolated from deep-sea sponges from the equatorial Atlantic.</title>
        <authorList>
            <person name="Stennett H.L."/>
            <person name="Williams S.E."/>
        </authorList>
    </citation>
    <scope>NUCLEOTIDE SEQUENCE [LARGE SCALE GENOMIC DNA]</scope>
    <source>
        <strain evidence="3 4">28M-24</strain>
    </source>
</reference>
<feature type="domain" description="Scaffold protein Nfu/NifU N-terminal" evidence="2">
    <location>
        <begin position="6"/>
        <end position="92"/>
    </location>
</feature>
<dbReference type="Pfam" id="PF01106">
    <property type="entry name" value="NifU"/>
    <property type="match status" value="1"/>
</dbReference>
<dbReference type="Gene3D" id="3.30.1370.70">
    <property type="entry name" value="Scaffold protein Nfu/NifU, N-terminal domain"/>
    <property type="match status" value="2"/>
</dbReference>
<dbReference type="InterPro" id="IPR036498">
    <property type="entry name" value="Nfu/NifU_N_sf"/>
</dbReference>
<dbReference type="InterPro" id="IPR014824">
    <property type="entry name" value="Nfu/NifU_N"/>
</dbReference>
<feature type="domain" description="Scaffold protein Nfu/NifU N-terminal" evidence="2">
    <location>
        <begin position="109"/>
        <end position="194"/>
    </location>
</feature>
<name>A0ABR8LWK4_9FLAO</name>
<accession>A0ABR8LWK4</accession>
<gene>
    <name evidence="3" type="ORF">IEG06_13955</name>
</gene>
<evidence type="ECO:0000313" key="3">
    <source>
        <dbReference type="EMBL" id="MBD3864557.1"/>
    </source>
</evidence>
<sequence length="300" mass="33699">MSDFKVSIQETSNPTIIKFELNQFITKHQSFEFNNIDEAKDSPLAQQLFYLPFVKKVYVSSNFIAIERYNIVEWNDVKTEVAEQIETYLNDGGIAVLDTAATKKVAVTVYTESTPNPSVLKFVSNKKLVTSSYEFTSIETAKPSPMATALFHFPFVKSVFFDENYVSITKYDIAEWNDISFELREFIKNYIEDAKEIVSPDAPEVVEKSVEKVEAHFETLDDTSKQIVNILEEYVKPAVASDGGNIQFESYDETTKTVKVILQGACSGCPSSTFTLKNGIENMLKEMLAGKVESVVALNG</sequence>
<dbReference type="InterPro" id="IPR034904">
    <property type="entry name" value="FSCA_dom_sf"/>
</dbReference>
<keyword evidence="4" id="KW-1185">Reference proteome</keyword>
<dbReference type="Gene3D" id="3.30.300.130">
    <property type="entry name" value="Fe-S cluster assembly (FSCA)"/>
    <property type="match status" value="1"/>
</dbReference>
<evidence type="ECO:0000256" key="1">
    <source>
        <dbReference type="ARBA" id="ARBA00006420"/>
    </source>
</evidence>
<dbReference type="RefSeq" id="WP_191100546.1">
    <property type="nucleotide sequence ID" value="NZ_JACXXF010000009.1"/>
</dbReference>